<name>A0A250IEC1_9BACT</name>
<dbReference type="InterPro" id="IPR031549">
    <property type="entry name" value="ASH"/>
</dbReference>
<dbReference type="PANTHER" id="PTHR23053:SF0">
    <property type="entry name" value="HYDROCEPHALUS-INDUCING PROTEIN HOMOLOG"/>
    <property type="match status" value="1"/>
</dbReference>
<evidence type="ECO:0000256" key="1">
    <source>
        <dbReference type="ARBA" id="ARBA00004138"/>
    </source>
</evidence>
<gene>
    <name evidence="9" type="ORF">MEBOL_002745</name>
</gene>
<dbReference type="InterPro" id="IPR053879">
    <property type="entry name" value="HYDIN_VesB_CFA65-like_Ig"/>
</dbReference>
<dbReference type="GO" id="GO:0005737">
    <property type="term" value="C:cytoplasm"/>
    <property type="evidence" value="ECO:0007669"/>
    <property type="project" value="UniProtKB-SubCell"/>
</dbReference>
<dbReference type="KEGG" id="mbd:MEBOL_002745"/>
<evidence type="ECO:0000256" key="6">
    <source>
        <dbReference type="SAM" id="SignalP"/>
    </source>
</evidence>
<evidence type="ECO:0000256" key="4">
    <source>
        <dbReference type="ARBA" id="ARBA00023069"/>
    </source>
</evidence>
<dbReference type="RefSeq" id="WP_095977877.1">
    <property type="nucleotide sequence ID" value="NZ_CP022163.1"/>
</dbReference>
<dbReference type="Pfam" id="PF15780">
    <property type="entry name" value="ASH"/>
    <property type="match status" value="2"/>
</dbReference>
<proteinExistence type="predicted"/>
<dbReference type="PANTHER" id="PTHR23053">
    <property type="entry name" value="DLEC1 DELETED IN LUNG AND ESOPHAGEAL CANCER 1"/>
    <property type="match status" value="1"/>
</dbReference>
<keyword evidence="6" id="KW-0732">Signal</keyword>
<dbReference type="InterPro" id="IPR013783">
    <property type="entry name" value="Ig-like_fold"/>
</dbReference>
<protein>
    <recommendedName>
        <fullName evidence="11">Choice-of-anchor D domain-containing protein</fullName>
    </recommendedName>
</protein>
<feature type="domain" description="Abnormal spindle-like microcephaly-associated protein ASH" evidence="7">
    <location>
        <begin position="157"/>
        <end position="246"/>
    </location>
</feature>
<keyword evidence="4" id="KW-0969">Cilium</keyword>
<evidence type="ECO:0000256" key="5">
    <source>
        <dbReference type="ARBA" id="ARBA00023273"/>
    </source>
</evidence>
<dbReference type="PROSITE" id="PS51257">
    <property type="entry name" value="PROKAR_LIPOPROTEIN"/>
    <property type="match status" value="1"/>
</dbReference>
<accession>A0A250IEC1</accession>
<feature type="signal peptide" evidence="6">
    <location>
        <begin position="1"/>
        <end position="19"/>
    </location>
</feature>
<keyword evidence="5" id="KW-0966">Cell projection</keyword>
<evidence type="ECO:0000313" key="10">
    <source>
        <dbReference type="Proteomes" id="UP000217289"/>
    </source>
</evidence>
<evidence type="ECO:0000313" key="9">
    <source>
        <dbReference type="EMBL" id="ATB29296.1"/>
    </source>
</evidence>
<feature type="domain" description="HYDIN/VesB/CFA65-like Ig-like" evidence="8">
    <location>
        <begin position="377"/>
        <end position="471"/>
    </location>
</feature>
<organism evidence="9 10">
    <name type="scientific">Melittangium boletus DSM 14713</name>
    <dbReference type="NCBI Taxonomy" id="1294270"/>
    <lineage>
        <taxon>Bacteria</taxon>
        <taxon>Pseudomonadati</taxon>
        <taxon>Myxococcota</taxon>
        <taxon>Myxococcia</taxon>
        <taxon>Myxococcales</taxon>
        <taxon>Cystobacterineae</taxon>
        <taxon>Archangiaceae</taxon>
        <taxon>Melittangium</taxon>
    </lineage>
</organism>
<comment type="subcellular location">
    <subcellularLocation>
        <location evidence="1">Cell projection</location>
        <location evidence="1">Cilium</location>
    </subcellularLocation>
    <subcellularLocation>
        <location evidence="2">Cytoplasm</location>
    </subcellularLocation>
</comment>
<dbReference type="InterPro" id="IPR033305">
    <property type="entry name" value="Hydin-like"/>
</dbReference>
<dbReference type="NCBIfam" id="NF012200">
    <property type="entry name" value="choice_anch_D"/>
    <property type="match status" value="4"/>
</dbReference>
<dbReference type="Proteomes" id="UP000217289">
    <property type="component" value="Chromosome"/>
</dbReference>
<reference evidence="9 10" key="1">
    <citation type="submission" date="2017-06" db="EMBL/GenBank/DDBJ databases">
        <authorList>
            <person name="Kim H.J."/>
            <person name="Triplett B.A."/>
        </authorList>
    </citation>
    <scope>NUCLEOTIDE SEQUENCE [LARGE SCALE GENOMIC DNA]</scope>
    <source>
        <strain evidence="9 10">DSM 14713</strain>
    </source>
</reference>
<evidence type="ECO:0000259" key="7">
    <source>
        <dbReference type="Pfam" id="PF15780"/>
    </source>
</evidence>
<dbReference type="Pfam" id="PF22544">
    <property type="entry name" value="HYDIN_VesB_CFA65-like_Ig"/>
    <property type="match status" value="2"/>
</dbReference>
<evidence type="ECO:0000256" key="2">
    <source>
        <dbReference type="ARBA" id="ARBA00004496"/>
    </source>
</evidence>
<evidence type="ECO:0000259" key="8">
    <source>
        <dbReference type="Pfam" id="PF22544"/>
    </source>
</evidence>
<sequence length="484" mass="49902">MKIRSVVAVMCLALLAACGPEESTLAPKEPAEETSAAPAPRISFSLPEGQHAIDTAPTIDFGQVRVGTLSVQALVLANKGSTPTRIESIQLSGGTAFALDFMPALPFTLQPQSTLTLELRFQPSSRGQVAQTLTITSNDPANPTVAVSLQGAGVAPQLVVEPSPILEFGDVRVGSSKESIVTLSNKGTAPLLLTSLSIQGPPFVLLSPPPSPFVLAPFQSISLKVRFVPTAEMAFRAQLLVTTDDPAYSTIPIAVSGRGVKPVLVASTLSLDFGTALVGTSVAQTVRLQNVGSGDATISSTFLTGSSDFSLSLPPSEFVLAPGQIMEILVKYHPTQAGPVTGTLFFNTDEGAPPFIIDLKGQGSGGTGTDTALVWAPSALDFGAQRKGTTSTRLLTVTNEGTSPRILTSVALDGNAYPVFASTTLPMLPFFLAPGSSVQFQVTFNPVAAGAFASALTLTTTDPLNPISTVALTGTGTGTSFSAD</sequence>
<feature type="chain" id="PRO_5012715996" description="Choice-of-anchor D domain-containing protein" evidence="6">
    <location>
        <begin position="20"/>
        <end position="484"/>
    </location>
</feature>
<dbReference type="OrthoDB" id="5479562at2"/>
<feature type="domain" description="Abnormal spindle-like microcephaly-associated protein ASH" evidence="7">
    <location>
        <begin position="56"/>
        <end position="144"/>
    </location>
</feature>
<keyword evidence="10" id="KW-1185">Reference proteome</keyword>
<dbReference type="EMBL" id="CP022163">
    <property type="protein sequence ID" value="ATB29296.1"/>
    <property type="molecule type" value="Genomic_DNA"/>
</dbReference>
<dbReference type="Gene3D" id="2.60.40.10">
    <property type="entry name" value="Immunoglobulins"/>
    <property type="match status" value="4"/>
</dbReference>
<keyword evidence="3" id="KW-0963">Cytoplasm</keyword>
<feature type="domain" description="HYDIN/VesB/CFA65-like Ig-like" evidence="8">
    <location>
        <begin position="270"/>
        <end position="361"/>
    </location>
</feature>
<evidence type="ECO:0000256" key="3">
    <source>
        <dbReference type="ARBA" id="ARBA00022490"/>
    </source>
</evidence>
<dbReference type="AlphaFoldDB" id="A0A250IEC1"/>
<evidence type="ECO:0008006" key="11">
    <source>
        <dbReference type="Google" id="ProtNLM"/>
    </source>
</evidence>